<accession>A0A8X8ICA9</accession>
<dbReference type="Proteomes" id="UP000198711">
    <property type="component" value="Unassembled WGS sequence"/>
</dbReference>
<gene>
    <name evidence="1" type="ORF">SAMN05444410_101351</name>
</gene>
<dbReference type="NCBIfam" id="NF047658">
    <property type="entry name" value="HYC_CC_PP"/>
    <property type="match status" value="1"/>
</dbReference>
<dbReference type="AlphaFoldDB" id="A0A8X8ICA9"/>
<dbReference type="Pfam" id="PF26622">
    <property type="entry name" value="DUF8199"/>
    <property type="match status" value="1"/>
</dbReference>
<evidence type="ECO:0000313" key="2">
    <source>
        <dbReference type="Proteomes" id="UP000198711"/>
    </source>
</evidence>
<name>A0A8X8ICA9_9BACT</name>
<comment type="caution">
    <text evidence="1">The sequence shown here is derived from an EMBL/GenBank/DDBJ whole genome shotgun (WGS) entry which is preliminary data.</text>
</comment>
<dbReference type="EMBL" id="FNNO01000001">
    <property type="protein sequence ID" value="SDW14913.1"/>
    <property type="molecule type" value="Genomic_DNA"/>
</dbReference>
<protein>
    <submittedName>
        <fullName evidence="1">Uncharacterized protein</fullName>
    </submittedName>
</protein>
<reference evidence="1 2" key="1">
    <citation type="submission" date="2016-10" db="EMBL/GenBank/DDBJ databases">
        <authorList>
            <person name="Varghese N."/>
            <person name="Submissions S."/>
        </authorList>
    </citation>
    <scope>NUCLEOTIDE SEQUENCE [LARGE SCALE GENOMIC DNA]</scope>
    <source>
        <strain evidence="1 2">DSM 25353</strain>
    </source>
</reference>
<organism evidence="1 2">
    <name type="scientific">Hydrobacter penzbergensis</name>
    <dbReference type="NCBI Taxonomy" id="1235997"/>
    <lineage>
        <taxon>Bacteria</taxon>
        <taxon>Pseudomonadati</taxon>
        <taxon>Bacteroidota</taxon>
        <taxon>Chitinophagia</taxon>
        <taxon>Chitinophagales</taxon>
        <taxon>Chitinophagaceae</taxon>
        <taxon>Hydrobacter</taxon>
    </lineage>
</organism>
<proteinExistence type="predicted"/>
<keyword evidence="2" id="KW-1185">Reference proteome</keyword>
<dbReference type="InterPro" id="IPR058060">
    <property type="entry name" value="HYC_CC_PP"/>
</dbReference>
<sequence length="116" mass="13322">MTSTGATIHMHYCMGKMVSWALWHKHDKKDDCKNCSMAKKKGCCEDKHQTIKIESKYNFQAATFSPLKIAIDLPQYDWNNYTLIVYSHSIINYPLTNSPPGTGKVPIYISNCVYRI</sequence>
<evidence type="ECO:0000313" key="1">
    <source>
        <dbReference type="EMBL" id="SDW14913.1"/>
    </source>
</evidence>
<dbReference type="InterPro" id="IPR058512">
    <property type="entry name" value="DUF8199"/>
</dbReference>